<feature type="domain" description="POTRA" evidence="9">
    <location>
        <begin position="79"/>
        <end position="125"/>
    </location>
</feature>
<dbReference type="AlphaFoldDB" id="A0A918K3E1"/>
<dbReference type="GO" id="GO:0005886">
    <property type="term" value="C:plasma membrane"/>
    <property type="evidence" value="ECO:0007669"/>
    <property type="project" value="UniProtKB-SubCell"/>
</dbReference>
<evidence type="ECO:0000256" key="2">
    <source>
        <dbReference type="ARBA" id="ARBA00022519"/>
    </source>
</evidence>
<evidence type="ECO:0000259" key="9">
    <source>
        <dbReference type="Pfam" id="PF08478"/>
    </source>
</evidence>
<keyword evidence="2 7" id="KW-0997">Cell inner membrane</keyword>
<reference evidence="10" key="2">
    <citation type="submission" date="2020-09" db="EMBL/GenBank/DDBJ databases">
        <authorList>
            <person name="Sun Q."/>
            <person name="Kim S."/>
        </authorList>
    </citation>
    <scope>NUCLEOTIDE SEQUENCE</scope>
    <source>
        <strain evidence="10">KCTC 22169</strain>
    </source>
</reference>
<keyword evidence="3 7" id="KW-0132">Cell division</keyword>
<proteinExistence type="inferred from homology"/>
<name>A0A918K3E1_9GAMM</name>
<reference evidence="10" key="1">
    <citation type="journal article" date="2014" name="Int. J. Syst. Evol. Microbiol.">
        <title>Complete genome sequence of Corynebacterium casei LMG S-19264T (=DSM 44701T), isolated from a smear-ripened cheese.</title>
        <authorList>
            <consortium name="US DOE Joint Genome Institute (JGI-PGF)"/>
            <person name="Walter F."/>
            <person name="Albersmeier A."/>
            <person name="Kalinowski J."/>
            <person name="Ruckert C."/>
        </authorList>
    </citation>
    <scope>NUCLEOTIDE SEQUENCE</scope>
    <source>
        <strain evidence="10">KCTC 22169</strain>
    </source>
</reference>
<keyword evidence="1 7" id="KW-1003">Cell membrane</keyword>
<comment type="subcellular location">
    <subcellularLocation>
        <location evidence="7">Cell inner membrane</location>
        <topology evidence="7">Single-pass type II membrane protein</topology>
    </subcellularLocation>
    <text evidence="7">Localizes to the division septum.</text>
</comment>
<dbReference type="GO" id="GO:0043093">
    <property type="term" value="P:FtsZ-dependent cytokinesis"/>
    <property type="evidence" value="ECO:0007669"/>
    <property type="project" value="UniProtKB-UniRule"/>
</dbReference>
<keyword evidence="4 7" id="KW-0812">Transmembrane</keyword>
<dbReference type="InterPro" id="IPR045335">
    <property type="entry name" value="FtsQ_C_sf"/>
</dbReference>
<evidence type="ECO:0000256" key="1">
    <source>
        <dbReference type="ARBA" id="ARBA00022475"/>
    </source>
</evidence>
<comment type="similarity">
    <text evidence="7">Belongs to the FtsQ/DivIB family. FtsQ subfamily.</text>
</comment>
<dbReference type="Gene3D" id="3.40.50.11690">
    <property type="entry name" value="Cell division protein FtsQ/DivIB"/>
    <property type="match status" value="1"/>
</dbReference>
<dbReference type="PANTHER" id="PTHR35851:SF1">
    <property type="entry name" value="CELL DIVISION PROTEIN FTSQ"/>
    <property type="match status" value="1"/>
</dbReference>
<gene>
    <name evidence="7 10" type="primary">ftsQ</name>
    <name evidence="10" type="ORF">GCM10007392_12300</name>
</gene>
<evidence type="ECO:0000256" key="7">
    <source>
        <dbReference type="HAMAP-Rule" id="MF_00911"/>
    </source>
</evidence>
<dbReference type="InterPro" id="IPR005548">
    <property type="entry name" value="Cell_div_FtsQ/DivIB_C"/>
</dbReference>
<dbReference type="InterPro" id="IPR013685">
    <property type="entry name" value="POTRA_FtsQ_type"/>
</dbReference>
<accession>A0A918K3E1</accession>
<evidence type="ECO:0000256" key="5">
    <source>
        <dbReference type="ARBA" id="ARBA00022989"/>
    </source>
</evidence>
<feature type="domain" description="Cell division protein FtsQ/DivIB C-terminal" evidence="8">
    <location>
        <begin position="129"/>
        <end position="239"/>
    </location>
</feature>
<keyword evidence="11" id="KW-1185">Reference proteome</keyword>
<feature type="transmembrane region" description="Helical" evidence="7">
    <location>
        <begin position="31"/>
        <end position="49"/>
    </location>
</feature>
<evidence type="ECO:0000313" key="10">
    <source>
        <dbReference type="EMBL" id="GGX46712.1"/>
    </source>
</evidence>
<dbReference type="Pfam" id="PF03799">
    <property type="entry name" value="FtsQ_DivIB_C"/>
    <property type="match status" value="1"/>
</dbReference>
<evidence type="ECO:0000256" key="3">
    <source>
        <dbReference type="ARBA" id="ARBA00022618"/>
    </source>
</evidence>
<evidence type="ECO:0000256" key="6">
    <source>
        <dbReference type="ARBA" id="ARBA00023306"/>
    </source>
</evidence>
<keyword evidence="5 7" id="KW-1133">Transmembrane helix</keyword>
<sequence length="256" mass="28632">MTKRKKPVKRGATKRRQPIDWRTPLRRGMRLLAGGIAVAVVISAGRWLLDIEWQPMALTGWQVDSTLVYEDRARLDATLETFKGSSLLTLSPGEVQDAVEALPWIDAATVTKAWPSRLLIAVREHEPVARWNGDQVLNSDGEPLARPVADLVLAELNGPDRQAKRVMEQYLQYSRVFSDSGYRLKGVRMHPRGAWDLTLDNGIDVALGSRDMLERTRRVVALLERGGLDPNTIDYIDARYPNGLAVGQRDNTEPSA</sequence>
<dbReference type="Proteomes" id="UP000626148">
    <property type="component" value="Unassembled WGS sequence"/>
</dbReference>
<dbReference type="RefSeq" id="WP_189607605.1">
    <property type="nucleotide sequence ID" value="NZ_BMXR01000002.1"/>
</dbReference>
<dbReference type="PANTHER" id="PTHR35851">
    <property type="entry name" value="CELL DIVISION PROTEIN FTSQ"/>
    <property type="match status" value="1"/>
</dbReference>
<dbReference type="Gene3D" id="3.10.20.310">
    <property type="entry name" value="membrane protein fhac"/>
    <property type="match status" value="1"/>
</dbReference>
<evidence type="ECO:0000256" key="4">
    <source>
        <dbReference type="ARBA" id="ARBA00022692"/>
    </source>
</evidence>
<comment type="caution">
    <text evidence="10">The sequence shown here is derived from an EMBL/GenBank/DDBJ whole genome shotgun (WGS) entry which is preliminary data.</text>
</comment>
<comment type="function">
    <text evidence="7">Essential cell division protein. May link together the upstream cell division proteins, which are predominantly cytoplasmic, with the downstream cell division proteins, which are predominantly periplasmic. May control correct divisome assembly.</text>
</comment>
<comment type="subunit">
    <text evidence="7">Part of a complex composed of FtsB, FtsL and FtsQ.</text>
</comment>
<evidence type="ECO:0000259" key="8">
    <source>
        <dbReference type="Pfam" id="PF03799"/>
    </source>
</evidence>
<keyword evidence="7" id="KW-0472">Membrane</keyword>
<dbReference type="GO" id="GO:0090529">
    <property type="term" value="P:cell septum assembly"/>
    <property type="evidence" value="ECO:0007669"/>
    <property type="project" value="InterPro"/>
</dbReference>
<dbReference type="HAMAP" id="MF_00911">
    <property type="entry name" value="FtsQ_subfam"/>
    <property type="match status" value="1"/>
</dbReference>
<dbReference type="Pfam" id="PF08478">
    <property type="entry name" value="POTRA_1"/>
    <property type="match status" value="1"/>
</dbReference>
<protein>
    <recommendedName>
        <fullName evidence="7">Cell division protein FtsQ</fullName>
    </recommendedName>
</protein>
<dbReference type="InterPro" id="IPR026579">
    <property type="entry name" value="FtsQ"/>
</dbReference>
<keyword evidence="6 7" id="KW-0131">Cell cycle</keyword>
<dbReference type="EMBL" id="BMXR01000002">
    <property type="protein sequence ID" value="GGX46712.1"/>
    <property type="molecule type" value="Genomic_DNA"/>
</dbReference>
<evidence type="ECO:0000313" key="11">
    <source>
        <dbReference type="Proteomes" id="UP000626148"/>
    </source>
</evidence>
<dbReference type="GO" id="GO:0032153">
    <property type="term" value="C:cell division site"/>
    <property type="evidence" value="ECO:0007669"/>
    <property type="project" value="UniProtKB-UniRule"/>
</dbReference>
<organism evidence="10 11">
    <name type="scientific">Saccharospirillum salsuginis</name>
    <dbReference type="NCBI Taxonomy" id="418750"/>
    <lineage>
        <taxon>Bacteria</taxon>
        <taxon>Pseudomonadati</taxon>
        <taxon>Pseudomonadota</taxon>
        <taxon>Gammaproteobacteria</taxon>
        <taxon>Oceanospirillales</taxon>
        <taxon>Saccharospirillaceae</taxon>
        <taxon>Saccharospirillum</taxon>
    </lineage>
</organism>